<dbReference type="AlphaFoldDB" id="A0A5B0EM51"/>
<gene>
    <name evidence="2" type="ORF">FQ154_01615</name>
</gene>
<name>A0A5B0EM51_9MICC</name>
<dbReference type="Proteomes" id="UP000323856">
    <property type="component" value="Unassembled WGS sequence"/>
</dbReference>
<organism evidence="2 3">
    <name type="scientific">Paeniglutamicibacter gangotriensis</name>
    <dbReference type="NCBI Taxonomy" id="254787"/>
    <lineage>
        <taxon>Bacteria</taxon>
        <taxon>Bacillati</taxon>
        <taxon>Actinomycetota</taxon>
        <taxon>Actinomycetes</taxon>
        <taxon>Micrococcales</taxon>
        <taxon>Micrococcaceae</taxon>
        <taxon>Paeniglutamicibacter</taxon>
    </lineage>
</organism>
<reference evidence="2 3" key="1">
    <citation type="submission" date="2019-07" db="EMBL/GenBank/DDBJ databases">
        <title>Analysis of the biochemical properties, biological activity and biotechnological potential of siderophores and biosurfactants produced by Antarctic psychrotolerant bacteria.</title>
        <authorList>
            <person name="Styczynski M."/>
            <person name="Krucon T."/>
            <person name="Decewicz P."/>
            <person name="Dziewit L."/>
        </authorList>
    </citation>
    <scope>NUCLEOTIDE SEQUENCE [LARGE SCALE GENOMIC DNA]</scope>
    <source>
        <strain evidence="2 3">ANT_H27</strain>
    </source>
</reference>
<comment type="caution">
    <text evidence="2">The sequence shown here is derived from an EMBL/GenBank/DDBJ whole genome shotgun (WGS) entry which is preliminary data.</text>
</comment>
<dbReference type="OrthoDB" id="4954364at2"/>
<evidence type="ECO:0000313" key="3">
    <source>
        <dbReference type="Proteomes" id="UP000323856"/>
    </source>
</evidence>
<sequence length="78" mass="8622">MATPKQVTEPAAVADSMSIHSVQEPAKPAQRHDYDPNKRVKAVDKNTGEVLRRSVPETWLDGRFPNLKAAPSNKKEGK</sequence>
<protein>
    <submittedName>
        <fullName evidence="2">Uncharacterized protein</fullName>
    </submittedName>
</protein>
<dbReference type="EMBL" id="VOBL01000001">
    <property type="protein sequence ID" value="KAA0979883.1"/>
    <property type="molecule type" value="Genomic_DNA"/>
</dbReference>
<evidence type="ECO:0000256" key="1">
    <source>
        <dbReference type="SAM" id="MobiDB-lite"/>
    </source>
</evidence>
<evidence type="ECO:0000313" key="2">
    <source>
        <dbReference type="EMBL" id="KAA0979883.1"/>
    </source>
</evidence>
<feature type="region of interest" description="Disordered" evidence="1">
    <location>
        <begin position="1"/>
        <end position="36"/>
    </location>
</feature>
<proteinExistence type="predicted"/>
<dbReference type="RefSeq" id="WP_149618429.1">
    <property type="nucleotide sequence ID" value="NZ_VOBL01000001.1"/>
</dbReference>
<accession>A0A5B0EM51</accession>